<gene>
    <name evidence="3" type="primary">LOC113919597</name>
</gene>
<evidence type="ECO:0000256" key="1">
    <source>
        <dbReference type="SAM" id="MobiDB-lite"/>
    </source>
</evidence>
<feature type="compositionally biased region" description="Gly residues" evidence="1">
    <location>
        <begin position="66"/>
        <end position="77"/>
    </location>
</feature>
<keyword evidence="2" id="KW-1185">Reference proteome</keyword>
<feature type="region of interest" description="Disordered" evidence="1">
    <location>
        <begin position="1"/>
        <end position="157"/>
    </location>
</feature>
<name>A0A6J2CM41_ZALCA</name>
<accession>A0A6J2CM41</accession>
<evidence type="ECO:0000313" key="2">
    <source>
        <dbReference type="Proteomes" id="UP000515165"/>
    </source>
</evidence>
<feature type="compositionally biased region" description="Low complexity" evidence="1">
    <location>
        <begin position="43"/>
        <end position="52"/>
    </location>
</feature>
<evidence type="ECO:0000313" key="3">
    <source>
        <dbReference type="RefSeq" id="XP_027444774.1"/>
    </source>
</evidence>
<protein>
    <submittedName>
        <fullName evidence="3">Collagen alpha-1(I) chain-like</fullName>
    </submittedName>
</protein>
<dbReference type="KEGG" id="zca:113919597"/>
<dbReference type="RefSeq" id="XP_027444774.1">
    <property type="nucleotide sequence ID" value="XM_027588973.2"/>
</dbReference>
<organism evidence="2 3">
    <name type="scientific">Zalophus californianus</name>
    <name type="common">California sealion</name>
    <dbReference type="NCBI Taxonomy" id="9704"/>
    <lineage>
        <taxon>Eukaryota</taxon>
        <taxon>Metazoa</taxon>
        <taxon>Chordata</taxon>
        <taxon>Craniata</taxon>
        <taxon>Vertebrata</taxon>
        <taxon>Euteleostomi</taxon>
        <taxon>Mammalia</taxon>
        <taxon>Eutheria</taxon>
        <taxon>Laurasiatheria</taxon>
        <taxon>Carnivora</taxon>
        <taxon>Caniformia</taxon>
        <taxon>Pinnipedia</taxon>
        <taxon>Otariidae</taxon>
        <taxon>Zalophus</taxon>
    </lineage>
</organism>
<dbReference type="Proteomes" id="UP000515165">
    <property type="component" value="Chromosome 3"/>
</dbReference>
<proteinExistence type="predicted"/>
<sequence length="234" mass="23746">MLALSRRPPPPRAPAPLGAPIGGRRRRAPGLAEAATVAPPLPAGGVTAFRAGRAGGGDCGPRAGRPRGGAGPCGAGRGRTSPLPRGGRLLGDSPAASRGGGRGRAHTGGSTVPGRPCRRRRSSAGTDRQGRRGPTPGRGEAAAVPPLGPDCSDGGHRHVGRRWLLGAVTILGAPGPPGRVSDSRPCSPFTRGFPLLQPGRDCADEGKMPWGHRTCWKESGPLSDPVEHGCHPPD</sequence>
<reference evidence="3" key="1">
    <citation type="submission" date="2025-08" db="UniProtKB">
        <authorList>
            <consortium name="RefSeq"/>
        </authorList>
    </citation>
    <scope>IDENTIFICATION</scope>
    <source>
        <tissue evidence="3">Blood</tissue>
    </source>
</reference>
<dbReference type="GeneID" id="113919597"/>
<dbReference type="AlphaFoldDB" id="A0A6J2CM41"/>